<sequence length="158" mass="17660">MTSPKPRTWKATPNTATRIVAGLFRSRNYVWNNDHKVAEQHGITWTQFLILRALRFTNEALTLTPTQLYEAAQASSSGTAKMLAGLAEMGLIERFPNPDDARSTLARLTEKGADLTEQIVDELIEMNTALFDGVLTTEEREQLADLLGKLSAELRERV</sequence>
<evidence type="ECO:0000313" key="3">
    <source>
        <dbReference type="Proteomes" id="UP000184074"/>
    </source>
</evidence>
<gene>
    <name evidence="2" type="ORF">SAMN05444003_2169</name>
</gene>
<dbReference type="RefSeq" id="WP_072900987.1">
    <property type="nucleotide sequence ID" value="NZ_FQXB01000003.1"/>
</dbReference>
<dbReference type="SMART" id="SM00347">
    <property type="entry name" value="HTH_MARR"/>
    <property type="match status" value="1"/>
</dbReference>
<dbReference type="SUPFAM" id="SSF46785">
    <property type="entry name" value="Winged helix' DNA-binding domain"/>
    <property type="match status" value="1"/>
</dbReference>
<dbReference type="PANTHER" id="PTHR33164">
    <property type="entry name" value="TRANSCRIPTIONAL REGULATOR, MARR FAMILY"/>
    <property type="match status" value="1"/>
</dbReference>
<reference evidence="2 3" key="1">
    <citation type="submission" date="2016-11" db="EMBL/GenBank/DDBJ databases">
        <authorList>
            <person name="Jaros S."/>
            <person name="Januszkiewicz K."/>
            <person name="Wedrychowicz H."/>
        </authorList>
    </citation>
    <scope>NUCLEOTIDE SEQUENCE [LARGE SCALE GENOMIC DNA]</scope>
    <source>
        <strain evidence="2 3">DSM 28715</strain>
    </source>
</reference>
<dbReference type="Proteomes" id="UP000184074">
    <property type="component" value="Unassembled WGS sequence"/>
</dbReference>
<dbReference type="InterPro" id="IPR039422">
    <property type="entry name" value="MarR/SlyA-like"/>
</dbReference>
<dbReference type="PRINTS" id="PR00598">
    <property type="entry name" value="HTHMARR"/>
</dbReference>
<dbReference type="InterPro" id="IPR036390">
    <property type="entry name" value="WH_DNA-bd_sf"/>
</dbReference>
<dbReference type="AlphaFoldDB" id="A0A1M5QKY3"/>
<keyword evidence="2" id="KW-0238">DNA-binding</keyword>
<name>A0A1M5QKY3_9RHOB</name>
<evidence type="ECO:0000259" key="1">
    <source>
        <dbReference type="PROSITE" id="PS50995"/>
    </source>
</evidence>
<feature type="domain" description="HTH marR-type" evidence="1">
    <location>
        <begin position="13"/>
        <end position="152"/>
    </location>
</feature>
<dbReference type="Gene3D" id="1.10.10.10">
    <property type="entry name" value="Winged helix-like DNA-binding domain superfamily/Winged helix DNA-binding domain"/>
    <property type="match status" value="1"/>
</dbReference>
<dbReference type="STRING" id="1508389.SAMN05444003_2169"/>
<dbReference type="Pfam" id="PF01047">
    <property type="entry name" value="MarR"/>
    <property type="match status" value="1"/>
</dbReference>
<keyword evidence="3" id="KW-1185">Reference proteome</keyword>
<dbReference type="InterPro" id="IPR000835">
    <property type="entry name" value="HTH_MarR-typ"/>
</dbReference>
<dbReference type="EMBL" id="FQXB01000003">
    <property type="protein sequence ID" value="SHH14469.1"/>
    <property type="molecule type" value="Genomic_DNA"/>
</dbReference>
<protein>
    <submittedName>
        <fullName evidence="2">DNA-binding transcriptional regulator, MarR family</fullName>
    </submittedName>
</protein>
<dbReference type="PANTHER" id="PTHR33164:SF43">
    <property type="entry name" value="HTH-TYPE TRANSCRIPTIONAL REPRESSOR YETL"/>
    <property type="match status" value="1"/>
</dbReference>
<proteinExistence type="predicted"/>
<dbReference type="GO" id="GO:0003677">
    <property type="term" value="F:DNA binding"/>
    <property type="evidence" value="ECO:0007669"/>
    <property type="project" value="UniProtKB-KW"/>
</dbReference>
<evidence type="ECO:0000313" key="2">
    <source>
        <dbReference type="EMBL" id="SHH14469.1"/>
    </source>
</evidence>
<dbReference type="PROSITE" id="PS50995">
    <property type="entry name" value="HTH_MARR_2"/>
    <property type="match status" value="1"/>
</dbReference>
<organism evidence="2 3">
    <name type="scientific">Cognatiyoonia sediminum</name>
    <dbReference type="NCBI Taxonomy" id="1508389"/>
    <lineage>
        <taxon>Bacteria</taxon>
        <taxon>Pseudomonadati</taxon>
        <taxon>Pseudomonadota</taxon>
        <taxon>Alphaproteobacteria</taxon>
        <taxon>Rhodobacterales</taxon>
        <taxon>Paracoccaceae</taxon>
        <taxon>Cognatiyoonia</taxon>
    </lineage>
</organism>
<accession>A0A1M5QKY3</accession>
<dbReference type="GO" id="GO:0003700">
    <property type="term" value="F:DNA-binding transcription factor activity"/>
    <property type="evidence" value="ECO:0007669"/>
    <property type="project" value="InterPro"/>
</dbReference>
<dbReference type="InterPro" id="IPR036388">
    <property type="entry name" value="WH-like_DNA-bd_sf"/>
</dbReference>
<dbReference type="GO" id="GO:0006950">
    <property type="term" value="P:response to stress"/>
    <property type="evidence" value="ECO:0007669"/>
    <property type="project" value="TreeGrafter"/>
</dbReference>